<keyword evidence="2" id="KW-1185">Reference proteome</keyword>
<proteinExistence type="predicted"/>
<organism evidence="1 2">
    <name type="scientific">Dictyostelium firmibasis</name>
    <dbReference type="NCBI Taxonomy" id="79012"/>
    <lineage>
        <taxon>Eukaryota</taxon>
        <taxon>Amoebozoa</taxon>
        <taxon>Evosea</taxon>
        <taxon>Eumycetozoa</taxon>
        <taxon>Dictyostelia</taxon>
        <taxon>Dictyosteliales</taxon>
        <taxon>Dictyosteliaceae</taxon>
        <taxon>Dictyostelium</taxon>
    </lineage>
</organism>
<dbReference type="EMBL" id="JAVFKY010000002">
    <property type="protein sequence ID" value="KAK5581715.1"/>
    <property type="molecule type" value="Genomic_DNA"/>
</dbReference>
<dbReference type="Proteomes" id="UP001344447">
    <property type="component" value="Unassembled WGS sequence"/>
</dbReference>
<gene>
    <name evidence="1" type="ORF">RB653_001752</name>
</gene>
<evidence type="ECO:0000313" key="1">
    <source>
        <dbReference type="EMBL" id="KAK5581715.1"/>
    </source>
</evidence>
<sequence length="119" mass="13333">MGANSSIGNKDIMIPIVKGIMIENRNNMNKPRLILDPKKVNETIKVILDTGSNISLINRKLLTEEMKSMIHNSKDIVEFPLLGIKESNVQDVNIQLGDDVYKFIVTDVEVVDVLIEGIE</sequence>
<accession>A0AAN7U8W0</accession>
<protein>
    <submittedName>
        <fullName evidence="1">Uncharacterized protein</fullName>
    </submittedName>
</protein>
<reference evidence="1 2" key="1">
    <citation type="submission" date="2023-11" db="EMBL/GenBank/DDBJ databases">
        <title>Dfirmibasis_genome.</title>
        <authorList>
            <person name="Edelbroek B."/>
            <person name="Kjellin J."/>
            <person name="Jerlstrom-Hultqvist J."/>
            <person name="Soderbom F."/>
        </authorList>
    </citation>
    <scope>NUCLEOTIDE SEQUENCE [LARGE SCALE GENOMIC DNA]</scope>
    <source>
        <strain evidence="1 2">TNS-C-14</strain>
    </source>
</reference>
<dbReference type="AlphaFoldDB" id="A0AAN7U8W0"/>
<name>A0AAN7U8W0_9MYCE</name>
<comment type="caution">
    <text evidence="1">The sequence shown here is derived from an EMBL/GenBank/DDBJ whole genome shotgun (WGS) entry which is preliminary data.</text>
</comment>
<evidence type="ECO:0000313" key="2">
    <source>
        <dbReference type="Proteomes" id="UP001344447"/>
    </source>
</evidence>